<evidence type="ECO:0000256" key="2">
    <source>
        <dbReference type="SAM" id="SignalP"/>
    </source>
</evidence>
<evidence type="ECO:0000256" key="1">
    <source>
        <dbReference type="SAM" id="Phobius"/>
    </source>
</evidence>
<keyword evidence="4" id="KW-1185">Reference proteome</keyword>
<keyword evidence="1" id="KW-0472">Membrane</keyword>
<keyword evidence="1" id="KW-1133">Transmembrane helix</keyword>
<evidence type="ECO:0000313" key="4">
    <source>
        <dbReference type="Proteomes" id="UP001224775"/>
    </source>
</evidence>
<dbReference type="EMBL" id="JATAAI010000003">
    <property type="protein sequence ID" value="KAK1746717.1"/>
    <property type="molecule type" value="Genomic_DNA"/>
</dbReference>
<name>A0AAD8YII2_9STRA</name>
<dbReference type="AlphaFoldDB" id="A0AAD8YII2"/>
<protein>
    <submittedName>
        <fullName evidence="3">Uncharacterized protein</fullName>
    </submittedName>
</protein>
<sequence length="376" mass="41394">MKLTLTTLAAVLGLTTAADITTHSKMGQTLLSSARRVDTPSAQRALEGGNENGEVDYTWVANYSLKFQGCHNIPRWNEDADGEDDVRVSNTALVRFRLCPSNDCSTDSAYGMDTYLNAYFESVQQDQEYNCEYAMNYECNCAEGGDDNYSEEMWYGVLRGEQPLCRGGAEEEEKQDIREMAECQQFEAQNNNNNNNNNNGGEQVEYFMGPHCSDDGSAIRMGLFTDDECTIFADSNNGATTYASLTYGASMPYATTTLVGTECMSCKEPQDADQNNNNDQQDADEVKEGCEQLYEASAKCEAGLSGSIQYPDNSGCNFMQGIKIIRKNGNVYSVGSSKNKTATVFIGLFGAGFVLLAGYSYYLKTKLERAKINLSE</sequence>
<feature type="chain" id="PRO_5041991000" evidence="2">
    <location>
        <begin position="18"/>
        <end position="376"/>
    </location>
</feature>
<dbReference type="Proteomes" id="UP001224775">
    <property type="component" value="Unassembled WGS sequence"/>
</dbReference>
<comment type="caution">
    <text evidence="3">The sequence shown here is derived from an EMBL/GenBank/DDBJ whole genome shotgun (WGS) entry which is preliminary data.</text>
</comment>
<feature type="transmembrane region" description="Helical" evidence="1">
    <location>
        <begin position="342"/>
        <end position="362"/>
    </location>
</feature>
<proteinExistence type="predicted"/>
<gene>
    <name evidence="3" type="ORF">QTG54_002061</name>
</gene>
<organism evidence="3 4">
    <name type="scientific">Skeletonema marinoi</name>
    <dbReference type="NCBI Taxonomy" id="267567"/>
    <lineage>
        <taxon>Eukaryota</taxon>
        <taxon>Sar</taxon>
        <taxon>Stramenopiles</taxon>
        <taxon>Ochrophyta</taxon>
        <taxon>Bacillariophyta</taxon>
        <taxon>Coscinodiscophyceae</taxon>
        <taxon>Thalassiosirophycidae</taxon>
        <taxon>Thalassiosirales</taxon>
        <taxon>Skeletonemataceae</taxon>
        <taxon>Skeletonema</taxon>
        <taxon>Skeletonema marinoi-dohrnii complex</taxon>
    </lineage>
</organism>
<reference evidence="3" key="1">
    <citation type="submission" date="2023-06" db="EMBL/GenBank/DDBJ databases">
        <title>Survivors Of The Sea: Transcriptome response of Skeletonema marinoi to long-term dormancy.</title>
        <authorList>
            <person name="Pinder M.I.M."/>
            <person name="Kourtchenko O."/>
            <person name="Robertson E.K."/>
            <person name="Larsson T."/>
            <person name="Maumus F."/>
            <person name="Osuna-Cruz C.M."/>
            <person name="Vancaester E."/>
            <person name="Stenow R."/>
            <person name="Vandepoele K."/>
            <person name="Ploug H."/>
            <person name="Bruchert V."/>
            <person name="Godhe A."/>
            <person name="Topel M."/>
        </authorList>
    </citation>
    <scope>NUCLEOTIDE SEQUENCE</scope>
    <source>
        <strain evidence="3">R05AC</strain>
    </source>
</reference>
<keyword evidence="1" id="KW-0812">Transmembrane</keyword>
<evidence type="ECO:0000313" key="3">
    <source>
        <dbReference type="EMBL" id="KAK1746717.1"/>
    </source>
</evidence>
<keyword evidence="2" id="KW-0732">Signal</keyword>
<feature type="signal peptide" evidence="2">
    <location>
        <begin position="1"/>
        <end position="17"/>
    </location>
</feature>
<accession>A0AAD8YII2</accession>